<comment type="caution">
    <text evidence="8">The sequence shown here is derived from an EMBL/GenBank/DDBJ whole genome shotgun (WGS) entry which is preliminary data.</text>
</comment>
<evidence type="ECO:0000256" key="4">
    <source>
        <dbReference type="ARBA" id="ARBA00022989"/>
    </source>
</evidence>
<dbReference type="InterPro" id="IPR011701">
    <property type="entry name" value="MFS"/>
</dbReference>
<sequence>MLMSARNQNDSRTNPGLGSAWWMVAVLFGLYVLSWVDRLIVSMLVTPIKAHLLLSDVQISMITSTSFAIFYAIFGLPLGWASDRFSRRWIIFGGVVIWGVATTACGFAQSYEALLIGRIFVGIGEAALLPAAYSLIADAFPSHLLTRATSTFQTAGKVGSATAFALGGVAIAFATAHSGIHIPFHGPAQPWQLVMMMVGVPGILLALLLFTFPDPGRRRTPGTAANGEQKGLIKAFVTQNWKLLALMLVGTSALAMCGYSMTNWVPAYIERHFGWKPVQYGFALSLMNIVSAVSLVVNGWIVDKLFARGMKDAHLRFYGWLILGFLPVIAYMFFATNPYVFLACYCVAQFITVPFMVYVSSVMGLIAPATIRSRMLASFLFVFTILGQGAGPAIVAALTQYVFHDEGALGRSLAVVVTVSSILALISFRMALRYLAPAIASRKDV</sequence>
<feature type="transmembrane region" description="Helical" evidence="6">
    <location>
        <begin position="243"/>
        <end position="262"/>
    </location>
</feature>
<keyword evidence="3 6" id="KW-0812">Transmembrane</keyword>
<dbReference type="SUPFAM" id="SSF103473">
    <property type="entry name" value="MFS general substrate transporter"/>
    <property type="match status" value="1"/>
</dbReference>
<feature type="transmembrane region" description="Helical" evidence="6">
    <location>
        <begin position="315"/>
        <end position="334"/>
    </location>
</feature>
<keyword evidence="2" id="KW-0813">Transport</keyword>
<feature type="transmembrane region" description="Helical" evidence="6">
    <location>
        <begin position="340"/>
        <end position="367"/>
    </location>
</feature>
<protein>
    <submittedName>
        <fullName evidence="8">MFS transporter</fullName>
    </submittedName>
</protein>
<evidence type="ECO:0000256" key="1">
    <source>
        <dbReference type="ARBA" id="ARBA00004141"/>
    </source>
</evidence>
<evidence type="ECO:0000256" key="3">
    <source>
        <dbReference type="ARBA" id="ARBA00022692"/>
    </source>
</evidence>
<dbReference type="InterPro" id="IPR036259">
    <property type="entry name" value="MFS_trans_sf"/>
</dbReference>
<evidence type="ECO:0000259" key="7">
    <source>
        <dbReference type="PROSITE" id="PS50850"/>
    </source>
</evidence>
<evidence type="ECO:0000256" key="2">
    <source>
        <dbReference type="ARBA" id="ARBA00022448"/>
    </source>
</evidence>
<gene>
    <name evidence="8" type="ORF">GCM10019071_19700</name>
</gene>
<dbReference type="Pfam" id="PF07690">
    <property type="entry name" value="MFS_1"/>
    <property type="match status" value="1"/>
</dbReference>
<feature type="transmembrane region" description="Helical" evidence="6">
    <location>
        <begin position="89"/>
        <end position="109"/>
    </location>
</feature>
<keyword evidence="5 6" id="KW-0472">Membrane</keyword>
<feature type="transmembrane region" description="Helical" evidence="6">
    <location>
        <begin position="409"/>
        <end position="432"/>
    </location>
</feature>
<dbReference type="PANTHER" id="PTHR23505">
    <property type="entry name" value="SPINSTER"/>
    <property type="match status" value="1"/>
</dbReference>
<evidence type="ECO:0000256" key="6">
    <source>
        <dbReference type="SAM" id="Phobius"/>
    </source>
</evidence>
<comment type="subcellular location">
    <subcellularLocation>
        <location evidence="1">Membrane</location>
        <topology evidence="1">Multi-pass membrane protein</topology>
    </subcellularLocation>
</comment>
<keyword evidence="4 6" id="KW-1133">Transmembrane helix</keyword>
<dbReference type="Gene3D" id="1.20.1250.20">
    <property type="entry name" value="MFS general substrate transporter like domains"/>
    <property type="match status" value="2"/>
</dbReference>
<dbReference type="InterPro" id="IPR044770">
    <property type="entry name" value="MFS_spinster-like"/>
</dbReference>
<feature type="transmembrane region" description="Helical" evidence="6">
    <location>
        <begin position="115"/>
        <end position="137"/>
    </location>
</feature>
<feature type="domain" description="Major facilitator superfamily (MFS) profile" evidence="7">
    <location>
        <begin position="23"/>
        <end position="439"/>
    </location>
</feature>
<feature type="transmembrane region" description="Helical" evidence="6">
    <location>
        <begin position="192"/>
        <end position="212"/>
    </location>
</feature>
<organism evidence="8 9">
    <name type="scientific">Sphingobium fuliginis (strain ATCC 27551)</name>
    <dbReference type="NCBI Taxonomy" id="336203"/>
    <lineage>
        <taxon>Bacteria</taxon>
        <taxon>Pseudomonadati</taxon>
        <taxon>Pseudomonadota</taxon>
        <taxon>Alphaproteobacteria</taxon>
        <taxon>Sphingomonadales</taxon>
        <taxon>Sphingomonadaceae</taxon>
        <taxon>Sphingobium</taxon>
    </lineage>
</organism>
<feature type="transmembrane region" description="Helical" evidence="6">
    <location>
        <begin position="379"/>
        <end position="403"/>
    </location>
</feature>
<dbReference type="PROSITE" id="PS50850">
    <property type="entry name" value="MFS"/>
    <property type="match status" value="1"/>
</dbReference>
<evidence type="ECO:0000313" key="9">
    <source>
        <dbReference type="Proteomes" id="UP000628109"/>
    </source>
</evidence>
<keyword evidence="9" id="KW-1185">Reference proteome</keyword>
<feature type="transmembrane region" description="Helical" evidence="6">
    <location>
        <begin position="21"/>
        <end position="45"/>
    </location>
</feature>
<dbReference type="Proteomes" id="UP000628109">
    <property type="component" value="Unassembled WGS sequence"/>
</dbReference>
<dbReference type="InterPro" id="IPR020846">
    <property type="entry name" value="MFS_dom"/>
</dbReference>
<reference evidence="9" key="1">
    <citation type="journal article" date="2019" name="Int. J. Syst. Evol. Microbiol.">
        <title>The Global Catalogue of Microorganisms (GCM) 10K type strain sequencing project: providing services to taxonomists for standard genome sequencing and annotation.</title>
        <authorList>
            <consortium name="The Broad Institute Genomics Platform"/>
            <consortium name="The Broad Institute Genome Sequencing Center for Infectious Disease"/>
            <person name="Wu L."/>
            <person name="Ma J."/>
        </authorList>
    </citation>
    <scope>NUCLEOTIDE SEQUENCE [LARGE SCALE GENOMIC DNA]</scope>
    <source>
        <strain evidence="9">CCM 7327</strain>
    </source>
</reference>
<dbReference type="EMBL" id="BMDU01000003">
    <property type="protein sequence ID" value="GFZ89747.1"/>
    <property type="molecule type" value="Genomic_DNA"/>
</dbReference>
<accession>A0ABQ1EVV9</accession>
<evidence type="ECO:0000313" key="8">
    <source>
        <dbReference type="EMBL" id="GFZ89747.1"/>
    </source>
</evidence>
<evidence type="ECO:0000256" key="5">
    <source>
        <dbReference type="ARBA" id="ARBA00023136"/>
    </source>
</evidence>
<feature type="transmembrane region" description="Helical" evidence="6">
    <location>
        <begin position="282"/>
        <end position="303"/>
    </location>
</feature>
<proteinExistence type="predicted"/>
<dbReference type="PANTHER" id="PTHR23505:SF79">
    <property type="entry name" value="PROTEIN SPINSTER"/>
    <property type="match status" value="1"/>
</dbReference>
<feature type="transmembrane region" description="Helical" evidence="6">
    <location>
        <begin position="158"/>
        <end position="180"/>
    </location>
</feature>
<name>A0ABQ1EVV9_SPHSA</name>
<feature type="transmembrane region" description="Helical" evidence="6">
    <location>
        <begin position="57"/>
        <end position="77"/>
    </location>
</feature>